<dbReference type="Proteomes" id="UP000230852">
    <property type="component" value="Unassembled WGS sequence"/>
</dbReference>
<organism evidence="1 2">
    <name type="scientific">Candidatus Magasanikbacteria bacterium CG10_big_fil_rev_8_21_14_0_10_36_16</name>
    <dbReference type="NCBI Taxonomy" id="1974645"/>
    <lineage>
        <taxon>Bacteria</taxon>
        <taxon>Candidatus Magasanikiibacteriota</taxon>
    </lineage>
</organism>
<comment type="caution">
    <text evidence="1">The sequence shown here is derived from an EMBL/GenBank/DDBJ whole genome shotgun (WGS) entry which is preliminary data.</text>
</comment>
<protein>
    <recommendedName>
        <fullName evidence="3">Dipeptidylpeptidase IV N-terminal domain-containing protein</fullName>
    </recommendedName>
</protein>
<accession>A0A2H0TYQ3</accession>
<dbReference type="SUPFAM" id="SSF50993">
    <property type="entry name" value="Peptidase/esterase 'gauge' domain"/>
    <property type="match status" value="1"/>
</dbReference>
<sequence length="160" mass="18172">LHKILLANQTDKEKSRGLYWWSPDGKYLAFTMADGVAQNLIIYNIYDNSYKSVLTNSLLFCGDSCASEVPFWSGDSKYVTMVEHERNSAGDYTSTFVSIFDTNGNKLVQSKPVHLGDNTTMFRLAWDENNVVTYSYLSYNEGGEEFAQDQPINLDYSLLK</sequence>
<dbReference type="Pfam" id="PF07676">
    <property type="entry name" value="PD40"/>
    <property type="match status" value="1"/>
</dbReference>
<evidence type="ECO:0008006" key="3">
    <source>
        <dbReference type="Google" id="ProtNLM"/>
    </source>
</evidence>
<dbReference type="AlphaFoldDB" id="A0A2H0TYQ3"/>
<feature type="non-terminal residue" evidence="1">
    <location>
        <position position="1"/>
    </location>
</feature>
<dbReference type="Gene3D" id="2.120.10.30">
    <property type="entry name" value="TolB, C-terminal domain"/>
    <property type="match status" value="1"/>
</dbReference>
<gene>
    <name evidence="1" type="ORF">COU28_02050</name>
</gene>
<dbReference type="EMBL" id="PFBU01000039">
    <property type="protein sequence ID" value="PIR78361.1"/>
    <property type="molecule type" value="Genomic_DNA"/>
</dbReference>
<dbReference type="InterPro" id="IPR011042">
    <property type="entry name" value="6-blade_b-propeller_TolB-like"/>
</dbReference>
<name>A0A2H0TYQ3_9BACT</name>
<evidence type="ECO:0000313" key="1">
    <source>
        <dbReference type="EMBL" id="PIR78361.1"/>
    </source>
</evidence>
<evidence type="ECO:0000313" key="2">
    <source>
        <dbReference type="Proteomes" id="UP000230852"/>
    </source>
</evidence>
<reference evidence="2" key="1">
    <citation type="submission" date="2017-09" db="EMBL/GenBank/DDBJ databases">
        <title>Depth-based differentiation of microbial function through sediment-hosted aquifers and enrichment of novel symbionts in the deep terrestrial subsurface.</title>
        <authorList>
            <person name="Probst A.J."/>
            <person name="Ladd B."/>
            <person name="Jarett J.K."/>
            <person name="Geller-Mcgrath D.E."/>
            <person name="Sieber C.M.K."/>
            <person name="Emerson J.B."/>
            <person name="Anantharaman K."/>
            <person name="Thomas B.C."/>
            <person name="Malmstrom R."/>
            <person name="Stieglmeier M."/>
            <person name="Klingl A."/>
            <person name="Woyke T."/>
            <person name="Ryan C.M."/>
            <person name="Banfield J.F."/>
        </authorList>
    </citation>
    <scope>NUCLEOTIDE SEQUENCE [LARGE SCALE GENOMIC DNA]</scope>
</reference>
<proteinExistence type="predicted"/>
<dbReference type="InterPro" id="IPR011659">
    <property type="entry name" value="WD40"/>
</dbReference>